<organism evidence="1 2">
    <name type="scientific">Myroides odoratimimus</name>
    <dbReference type="NCBI Taxonomy" id="76832"/>
    <lineage>
        <taxon>Bacteria</taxon>
        <taxon>Pseudomonadati</taxon>
        <taxon>Bacteroidota</taxon>
        <taxon>Flavobacteriia</taxon>
        <taxon>Flavobacteriales</taxon>
        <taxon>Flavobacteriaceae</taxon>
        <taxon>Myroides</taxon>
    </lineage>
</organism>
<dbReference type="AlphaFoldDB" id="A0AAI8C1M6"/>
<accession>A0AAI8C1M6</accession>
<dbReference type="RefSeq" id="WP_058699120.1">
    <property type="nucleotide sequence ID" value="NZ_CP013690.1"/>
</dbReference>
<dbReference type="Proteomes" id="UP000069030">
    <property type="component" value="Chromosome"/>
</dbReference>
<reference evidence="1 2" key="1">
    <citation type="journal article" date="2016" name="J. Zhejiang Univ. Sci. B">
        <title>Antibiotic resistance mechanisms of Myroides sp.</title>
        <authorList>
            <person name="Hu S."/>
            <person name="Yuan S."/>
            <person name="Qu H."/>
            <person name="Jiang T."/>
            <person name="Zhou Y."/>
            <person name="Wang M."/>
            <person name="Ming D."/>
        </authorList>
    </citation>
    <scope>NUCLEOTIDE SEQUENCE [LARGE SCALE GENOMIC DNA]</scope>
    <source>
        <strain evidence="1 2">PR63039</strain>
    </source>
</reference>
<gene>
    <name evidence="1" type="ORF">AS202_03425</name>
</gene>
<evidence type="ECO:0000313" key="2">
    <source>
        <dbReference type="Proteomes" id="UP000069030"/>
    </source>
</evidence>
<name>A0AAI8C1M6_9FLAO</name>
<dbReference type="KEGG" id="mod:AS202_03425"/>
<protein>
    <recommendedName>
        <fullName evidence="3">Abi-like protein</fullName>
    </recommendedName>
</protein>
<sequence>MYIFEIIKPGTWLTISDDNSNDFELGNSINFLIEHFFDANVALSLFTEERQLESSSLERKNYIYERISNLNLESETSIRNRMRKAVELKYKNSKTTFEQIRDETELEVEREKCRQTGIKDYKSDTLIRLEISEVVKSKYINYTYPDKSEKINNDIEIEIKRYKWNQGEIPKNFIHKKIFLYAKAFLFSIDNFEREVEMLYKEPLLKNKIKPLKIRIKEIFPALRQVRNSAHHFEDISRGQTFGKKIDLKPINNGAIYAPQGGVIVMNQLNGNKYGNTLTDGTFGEVEISPDKIKELQIALQDFLSSLEWKGSIDILPN</sequence>
<dbReference type="EMBL" id="CP013690">
    <property type="protein sequence ID" value="ALU25264.1"/>
    <property type="molecule type" value="Genomic_DNA"/>
</dbReference>
<proteinExistence type="predicted"/>
<evidence type="ECO:0008006" key="3">
    <source>
        <dbReference type="Google" id="ProtNLM"/>
    </source>
</evidence>
<evidence type="ECO:0000313" key="1">
    <source>
        <dbReference type="EMBL" id="ALU25264.1"/>
    </source>
</evidence>